<feature type="transmembrane region" description="Helical" evidence="2">
    <location>
        <begin position="6"/>
        <end position="29"/>
    </location>
</feature>
<dbReference type="PANTHER" id="PTHR47976:SF27">
    <property type="entry name" value="RECEPTOR-LIKE SERINE_THREONINE-PROTEIN KINASE"/>
    <property type="match status" value="1"/>
</dbReference>
<dbReference type="Proteomes" id="UP001187192">
    <property type="component" value="Unassembled WGS sequence"/>
</dbReference>
<evidence type="ECO:0000313" key="3">
    <source>
        <dbReference type="EMBL" id="GMN62656.1"/>
    </source>
</evidence>
<dbReference type="Gene3D" id="3.30.200.20">
    <property type="entry name" value="Phosphorylase Kinase, domain 1"/>
    <property type="match status" value="1"/>
</dbReference>
<evidence type="ECO:0000313" key="4">
    <source>
        <dbReference type="Proteomes" id="UP001187192"/>
    </source>
</evidence>
<proteinExistence type="predicted"/>
<dbReference type="EMBL" id="BTGU01000132">
    <property type="protein sequence ID" value="GMN62656.1"/>
    <property type="molecule type" value="Genomic_DNA"/>
</dbReference>
<dbReference type="InterPro" id="IPR051343">
    <property type="entry name" value="G-type_lectin_kinases/EP1-like"/>
</dbReference>
<sequence length="229" mass="25552">MDLTHILALALVFIMFTCVALAISGFYIIKIRVLWYKKLRDDGSLGNMSYHGEVALRVFLYNELKRATNGFKEELGKESFGAVYKGSFNKVLDARSNEDFHGNQGDKRIPGHGMAQEHSDSSEGRCLLLRNSAAGNCVLQRELGVNVSNADEIILSSWGYKCFAGRELRKIWMGEEVDKTFENVVKVGLWCIQDEPALRPLMKSIVLMLEGISDVATPPCPTSALRSED</sequence>
<comment type="caution">
    <text evidence="3">The sequence shown here is derived from an EMBL/GenBank/DDBJ whole genome shotgun (WGS) entry which is preliminary data.</text>
</comment>
<dbReference type="AlphaFoldDB" id="A0AA88DY32"/>
<organism evidence="3 4">
    <name type="scientific">Ficus carica</name>
    <name type="common">Common fig</name>
    <dbReference type="NCBI Taxonomy" id="3494"/>
    <lineage>
        <taxon>Eukaryota</taxon>
        <taxon>Viridiplantae</taxon>
        <taxon>Streptophyta</taxon>
        <taxon>Embryophyta</taxon>
        <taxon>Tracheophyta</taxon>
        <taxon>Spermatophyta</taxon>
        <taxon>Magnoliopsida</taxon>
        <taxon>eudicotyledons</taxon>
        <taxon>Gunneridae</taxon>
        <taxon>Pentapetalae</taxon>
        <taxon>rosids</taxon>
        <taxon>fabids</taxon>
        <taxon>Rosales</taxon>
        <taxon>Moraceae</taxon>
        <taxon>Ficeae</taxon>
        <taxon>Ficus</taxon>
    </lineage>
</organism>
<dbReference type="PANTHER" id="PTHR47976">
    <property type="entry name" value="G-TYPE LECTIN S-RECEPTOR-LIKE SERINE/THREONINE-PROTEIN KINASE SD2-5"/>
    <property type="match status" value="1"/>
</dbReference>
<evidence type="ECO:0000256" key="1">
    <source>
        <dbReference type="ARBA" id="ARBA00022729"/>
    </source>
</evidence>
<keyword evidence="1" id="KW-0732">Signal</keyword>
<keyword evidence="2" id="KW-0812">Transmembrane</keyword>
<accession>A0AA88DY32</accession>
<keyword evidence="2" id="KW-0472">Membrane</keyword>
<dbReference type="Gramene" id="FCD_00023983-RA">
    <property type="protein sequence ID" value="FCD_00023983-RA:cds"/>
    <property type="gene ID" value="FCD_00023983"/>
</dbReference>
<protein>
    <submittedName>
        <fullName evidence="3">Uncharacterized protein</fullName>
    </submittedName>
</protein>
<gene>
    <name evidence="3" type="ORF">TIFTF001_031738</name>
</gene>
<name>A0AA88DY32_FICCA</name>
<reference evidence="3" key="1">
    <citation type="submission" date="2023-07" db="EMBL/GenBank/DDBJ databases">
        <title>draft genome sequence of fig (Ficus carica).</title>
        <authorList>
            <person name="Takahashi T."/>
            <person name="Nishimura K."/>
        </authorList>
    </citation>
    <scope>NUCLEOTIDE SEQUENCE</scope>
</reference>
<keyword evidence="4" id="KW-1185">Reference proteome</keyword>
<evidence type="ECO:0000256" key="2">
    <source>
        <dbReference type="SAM" id="Phobius"/>
    </source>
</evidence>
<keyword evidence="2" id="KW-1133">Transmembrane helix</keyword>